<feature type="region of interest" description="Disordered" evidence="1">
    <location>
        <begin position="348"/>
        <end position="380"/>
    </location>
</feature>
<comment type="caution">
    <text evidence="3">The sequence shown here is derived from an EMBL/GenBank/DDBJ whole genome shotgun (WGS) entry which is preliminary data.</text>
</comment>
<organism evidence="3 4">
    <name type="scientific">Araneus ventricosus</name>
    <name type="common">Orbweaver spider</name>
    <name type="synonym">Epeira ventricosa</name>
    <dbReference type="NCBI Taxonomy" id="182803"/>
    <lineage>
        <taxon>Eukaryota</taxon>
        <taxon>Metazoa</taxon>
        <taxon>Ecdysozoa</taxon>
        <taxon>Arthropoda</taxon>
        <taxon>Chelicerata</taxon>
        <taxon>Arachnida</taxon>
        <taxon>Araneae</taxon>
        <taxon>Araneomorphae</taxon>
        <taxon>Entelegynae</taxon>
        <taxon>Araneoidea</taxon>
        <taxon>Araneidae</taxon>
        <taxon>Araneus</taxon>
    </lineage>
</organism>
<evidence type="ECO:0000313" key="3">
    <source>
        <dbReference type="EMBL" id="GBN17530.1"/>
    </source>
</evidence>
<dbReference type="Proteomes" id="UP000499080">
    <property type="component" value="Unassembled WGS sequence"/>
</dbReference>
<keyword evidence="2" id="KW-0472">Membrane</keyword>
<name>A0A4Y2LTV9_ARAVE</name>
<accession>A0A4Y2LTV9</accession>
<proteinExistence type="predicted"/>
<feature type="region of interest" description="Disordered" evidence="1">
    <location>
        <begin position="437"/>
        <end position="482"/>
    </location>
</feature>
<evidence type="ECO:0000256" key="1">
    <source>
        <dbReference type="SAM" id="MobiDB-lite"/>
    </source>
</evidence>
<keyword evidence="2" id="KW-0812">Transmembrane</keyword>
<feature type="transmembrane region" description="Helical" evidence="2">
    <location>
        <begin position="220"/>
        <end position="239"/>
    </location>
</feature>
<keyword evidence="2" id="KW-1133">Transmembrane helix</keyword>
<evidence type="ECO:0000256" key="2">
    <source>
        <dbReference type="SAM" id="Phobius"/>
    </source>
</evidence>
<dbReference type="AlphaFoldDB" id="A0A4Y2LTV9"/>
<sequence length="482" mass="54390">MRIPLNTQKNFDNFVIKDPPASVIARSKKSFLLQNQVNHEENKLKKPQNSETYFMRNDFKRTTAQYSYKGGAKLDNLNLFPSYSNNYSGNHLSLNMKLMNKDNRNYNGKNRQTSSRNSARFQIPRNINGRSQLRNFGNSHVLIAGRGRLTFSNRKYASPTVIHSIHRKHASLTVNHSKIQASKMQDYASNVMKNELLAMKRVRSVSSQNIEVKTKTESRYILFASVCVPVVVAILFCLWKMRKAENGNTYMRLTNYNLENNASSEEEVEKFNTSEFSFKSCSSPSCSSFPQTDLNLSYSGTYYNYDVSEQKLIVNNSYNNDRHGKLIKIPPIDLLIYNGFMNKNERSSYGKTCGTDRPPSNMQYRKPFLSKESSEPKASFSKKSSLSDACLLYNANESLKEKGSLQLISNDCAKSGGSFASAVGSIVATAAGTESWTHQESIDLNDGSKTPSRIEALDFSDSSSSEGSFDENDEIIEHEFVS</sequence>
<evidence type="ECO:0000313" key="4">
    <source>
        <dbReference type="Proteomes" id="UP000499080"/>
    </source>
</evidence>
<keyword evidence="4" id="KW-1185">Reference proteome</keyword>
<gene>
    <name evidence="3" type="ORF">AVEN_59185_1</name>
</gene>
<reference evidence="3 4" key="1">
    <citation type="journal article" date="2019" name="Sci. Rep.">
        <title>Orb-weaving spider Araneus ventricosus genome elucidates the spidroin gene catalogue.</title>
        <authorList>
            <person name="Kono N."/>
            <person name="Nakamura H."/>
            <person name="Ohtoshi R."/>
            <person name="Moran D.A.P."/>
            <person name="Shinohara A."/>
            <person name="Yoshida Y."/>
            <person name="Fujiwara M."/>
            <person name="Mori M."/>
            <person name="Tomita M."/>
            <person name="Arakawa K."/>
        </authorList>
    </citation>
    <scope>NUCLEOTIDE SEQUENCE [LARGE SCALE GENOMIC DNA]</scope>
</reference>
<protein>
    <submittedName>
        <fullName evidence="3">Uncharacterized protein</fullName>
    </submittedName>
</protein>
<dbReference type="EMBL" id="BGPR01006269">
    <property type="protein sequence ID" value="GBN17530.1"/>
    <property type="molecule type" value="Genomic_DNA"/>
</dbReference>